<dbReference type="Pfam" id="PF01398">
    <property type="entry name" value="JAB"/>
    <property type="match status" value="1"/>
</dbReference>
<dbReference type="GO" id="GO:0001732">
    <property type="term" value="P:formation of cytoplasmic translation initiation complex"/>
    <property type="evidence" value="ECO:0007669"/>
    <property type="project" value="UniProtKB-UniRule"/>
</dbReference>
<evidence type="ECO:0000256" key="4">
    <source>
        <dbReference type="HAMAP-Rule" id="MF_03005"/>
    </source>
</evidence>
<keyword evidence="1 4" id="KW-0963">Cytoplasm</keyword>
<keyword evidence="8" id="KW-1185">Reference proteome</keyword>
<dbReference type="GO" id="GO:0016282">
    <property type="term" value="C:eukaryotic 43S preinitiation complex"/>
    <property type="evidence" value="ECO:0007669"/>
    <property type="project" value="UniProtKB-UniRule"/>
</dbReference>
<dbReference type="CDD" id="cd08064">
    <property type="entry name" value="MPN_eIF3f"/>
    <property type="match status" value="1"/>
</dbReference>
<feature type="compositionally biased region" description="Polar residues" evidence="5">
    <location>
        <begin position="1"/>
        <end position="25"/>
    </location>
</feature>
<dbReference type="PANTHER" id="PTHR10540">
    <property type="entry name" value="EUKARYOTIC TRANSLATION INITIATION FACTOR 3 SUBUNIT F-RELATED"/>
    <property type="match status" value="1"/>
</dbReference>
<organism evidence="7 8">
    <name type="scientific">Tilletiopsis washingtonensis</name>
    <dbReference type="NCBI Taxonomy" id="58919"/>
    <lineage>
        <taxon>Eukaryota</taxon>
        <taxon>Fungi</taxon>
        <taxon>Dikarya</taxon>
        <taxon>Basidiomycota</taxon>
        <taxon>Ustilaginomycotina</taxon>
        <taxon>Exobasidiomycetes</taxon>
        <taxon>Entylomatales</taxon>
        <taxon>Entylomatales incertae sedis</taxon>
        <taxon>Tilletiopsis</taxon>
    </lineage>
</organism>
<gene>
    <name evidence="7" type="ORF">FA09DRAFT_329882</name>
</gene>
<feature type="region of interest" description="Disordered" evidence="5">
    <location>
        <begin position="1"/>
        <end position="26"/>
    </location>
</feature>
<comment type="function">
    <text evidence="4">Component of the eukaryotic translation initiation factor 3 (eIF-3) complex, which is involved in protein synthesis of a specialized repertoire of mRNAs and, together with other initiation factors, stimulates binding of mRNA and methionyl-tRNAi to the 40S ribosome. The eIF-3 complex specifically targets and initiates translation of a subset of mRNAs involved in cell proliferation.</text>
</comment>
<reference evidence="7 8" key="1">
    <citation type="journal article" date="2018" name="Mol. Biol. Evol.">
        <title>Broad Genomic Sampling Reveals a Smut Pathogenic Ancestry of the Fungal Clade Ustilaginomycotina.</title>
        <authorList>
            <person name="Kijpornyongpan T."/>
            <person name="Mondo S.J."/>
            <person name="Barry K."/>
            <person name="Sandor L."/>
            <person name="Lee J."/>
            <person name="Lipzen A."/>
            <person name="Pangilinan J."/>
            <person name="LaButti K."/>
            <person name="Hainaut M."/>
            <person name="Henrissat B."/>
            <person name="Grigoriev I.V."/>
            <person name="Spatafora J.W."/>
            <person name="Aime M.C."/>
        </authorList>
    </citation>
    <scope>NUCLEOTIDE SEQUENCE [LARGE SCALE GENOMIC DNA]</scope>
    <source>
        <strain evidence="7 8">MCA 4186</strain>
    </source>
</reference>
<dbReference type="GO" id="GO:0008237">
    <property type="term" value="F:metallopeptidase activity"/>
    <property type="evidence" value="ECO:0007669"/>
    <property type="project" value="InterPro"/>
</dbReference>
<dbReference type="GeneID" id="37269915"/>
<proteinExistence type="inferred from homology"/>
<dbReference type="InterPro" id="IPR027531">
    <property type="entry name" value="eIF3f"/>
</dbReference>
<accession>A0A316ZBI0</accession>
<evidence type="ECO:0000256" key="1">
    <source>
        <dbReference type="ARBA" id="ARBA00022490"/>
    </source>
</evidence>
<dbReference type="InterPro" id="IPR037518">
    <property type="entry name" value="MPN"/>
</dbReference>
<evidence type="ECO:0000259" key="6">
    <source>
        <dbReference type="PROSITE" id="PS50249"/>
    </source>
</evidence>
<evidence type="ECO:0000256" key="2">
    <source>
        <dbReference type="ARBA" id="ARBA00022540"/>
    </source>
</evidence>
<keyword evidence="3 4" id="KW-0648">Protein biosynthesis</keyword>
<dbReference type="HAMAP" id="MF_03005">
    <property type="entry name" value="eIF3f"/>
    <property type="match status" value="1"/>
</dbReference>
<dbReference type="EMBL" id="KZ819292">
    <property type="protein sequence ID" value="PWN98282.1"/>
    <property type="molecule type" value="Genomic_DNA"/>
</dbReference>
<protein>
    <recommendedName>
        <fullName evidence="4">Eukaryotic translation initiation factor 3 subunit F</fullName>
        <shortName evidence="4">eIF3f</shortName>
    </recommendedName>
</protein>
<dbReference type="STRING" id="58919.A0A316ZBI0"/>
<dbReference type="RefSeq" id="XP_025598561.1">
    <property type="nucleotide sequence ID" value="XM_025742371.1"/>
</dbReference>
<dbReference type="SMART" id="SM00232">
    <property type="entry name" value="JAB_MPN"/>
    <property type="match status" value="1"/>
</dbReference>
<comment type="subcellular location">
    <subcellularLocation>
        <location evidence="4">Cytoplasm</location>
    </subcellularLocation>
</comment>
<evidence type="ECO:0000313" key="7">
    <source>
        <dbReference type="EMBL" id="PWN98282.1"/>
    </source>
</evidence>
<dbReference type="GO" id="GO:0033290">
    <property type="term" value="C:eukaryotic 48S preinitiation complex"/>
    <property type="evidence" value="ECO:0007669"/>
    <property type="project" value="UniProtKB-UniRule"/>
</dbReference>
<dbReference type="OrthoDB" id="25498at2759"/>
<dbReference type="Proteomes" id="UP000245946">
    <property type="component" value="Unassembled WGS sequence"/>
</dbReference>
<evidence type="ECO:0000256" key="5">
    <source>
        <dbReference type="SAM" id="MobiDB-lite"/>
    </source>
</evidence>
<feature type="domain" description="MPN" evidence="6">
    <location>
        <begin position="26"/>
        <end position="165"/>
    </location>
</feature>
<dbReference type="InterPro" id="IPR024969">
    <property type="entry name" value="EIF3F/CSN6-like_C"/>
</dbReference>
<dbReference type="GO" id="GO:0071541">
    <property type="term" value="C:eukaryotic translation initiation factor 3 complex, eIF3m"/>
    <property type="evidence" value="ECO:0007669"/>
    <property type="project" value="TreeGrafter"/>
</dbReference>
<name>A0A316ZBI0_9BASI</name>
<dbReference type="GO" id="GO:0031369">
    <property type="term" value="F:translation initiation factor binding"/>
    <property type="evidence" value="ECO:0007669"/>
    <property type="project" value="InterPro"/>
</dbReference>
<dbReference type="InterPro" id="IPR000555">
    <property type="entry name" value="JAMM/MPN+_dom"/>
</dbReference>
<comment type="similarity">
    <text evidence="4">Belongs to the eIF-3 subunit F family.</text>
</comment>
<keyword evidence="2 4" id="KW-0396">Initiation factor</keyword>
<dbReference type="PROSITE" id="PS50249">
    <property type="entry name" value="MPN"/>
    <property type="match status" value="1"/>
</dbReference>
<dbReference type="GO" id="GO:0003743">
    <property type="term" value="F:translation initiation factor activity"/>
    <property type="evidence" value="ECO:0007669"/>
    <property type="project" value="UniProtKB-UniRule"/>
</dbReference>
<sequence>MSLSGPRTFLTLTPPTASSGRQPSGVSLHPSALFTILDHYLRRSSTAGPRVIGTLLGVRSSGNGAGEQDVDVRAAFAVPHNETEEQVQVDMDYHRQMLDLHLKVHPEEVIVGWYATTPTLNTYSALIHDFYARECGVNPAVHLTVDTAVEKGEVGVKAYTSSPLGLTPKAENTLFQPLPVSLLSSPSERPALSLLSSSGGVQQTDMEALASSLRSVQAQLARVLEYVRAVIKGEIKGDPVVGRFVIDAVNTVPISAKTDEEGATVLETLFNSHLQDVLMVSYLANVVRAQAEVASRLTLLS</sequence>
<evidence type="ECO:0000256" key="3">
    <source>
        <dbReference type="ARBA" id="ARBA00022917"/>
    </source>
</evidence>
<comment type="subunit">
    <text evidence="4">Component of the eukaryotic translation initiation factor 3 (eIF-3) complex.</text>
</comment>
<evidence type="ECO:0000313" key="8">
    <source>
        <dbReference type="Proteomes" id="UP000245946"/>
    </source>
</evidence>
<dbReference type="Gene3D" id="3.40.140.10">
    <property type="entry name" value="Cytidine Deaminase, domain 2"/>
    <property type="match status" value="1"/>
</dbReference>
<dbReference type="AlphaFoldDB" id="A0A316ZBI0"/>
<dbReference type="PANTHER" id="PTHR10540:SF6">
    <property type="entry name" value="EUKARYOTIC TRANSLATION INITIATION FACTOR 3 SUBUNIT F"/>
    <property type="match status" value="1"/>
</dbReference>
<dbReference type="Pfam" id="PF13012">
    <property type="entry name" value="MitMem_reg"/>
    <property type="match status" value="1"/>
</dbReference>